<reference evidence="1 2" key="1">
    <citation type="journal article" date="2022" name="Cell">
        <title>Repeat-based holocentromeres influence genome architecture and karyotype evolution.</title>
        <authorList>
            <person name="Hofstatter P.G."/>
            <person name="Thangavel G."/>
            <person name="Lux T."/>
            <person name="Neumann P."/>
            <person name="Vondrak T."/>
            <person name="Novak P."/>
            <person name="Zhang M."/>
            <person name="Costa L."/>
            <person name="Castellani M."/>
            <person name="Scott A."/>
            <person name="Toegelov H."/>
            <person name="Fuchs J."/>
            <person name="Mata-Sucre Y."/>
            <person name="Dias Y."/>
            <person name="Vanzela A.L.L."/>
            <person name="Huettel B."/>
            <person name="Almeida C.C.S."/>
            <person name="Simkova H."/>
            <person name="Souza G."/>
            <person name="Pedrosa-Harand A."/>
            <person name="Macas J."/>
            <person name="Mayer K.F.X."/>
            <person name="Houben A."/>
            <person name="Marques A."/>
        </authorList>
    </citation>
    <scope>NUCLEOTIDE SEQUENCE [LARGE SCALE GENOMIC DNA]</scope>
    <source>
        <strain evidence="1">RhyTen1mFocal</strain>
    </source>
</reference>
<protein>
    <submittedName>
        <fullName evidence="1">Uncharacterized protein</fullName>
    </submittedName>
</protein>
<dbReference type="EMBL" id="JAMRDG010000002">
    <property type="protein sequence ID" value="KAJ3685008.1"/>
    <property type="molecule type" value="Genomic_DNA"/>
</dbReference>
<evidence type="ECO:0000313" key="1">
    <source>
        <dbReference type="EMBL" id="KAJ3685008.1"/>
    </source>
</evidence>
<accession>A0AAD5WDL9</accession>
<organism evidence="1 2">
    <name type="scientific">Rhynchospora tenuis</name>
    <dbReference type="NCBI Taxonomy" id="198213"/>
    <lineage>
        <taxon>Eukaryota</taxon>
        <taxon>Viridiplantae</taxon>
        <taxon>Streptophyta</taxon>
        <taxon>Embryophyta</taxon>
        <taxon>Tracheophyta</taxon>
        <taxon>Spermatophyta</taxon>
        <taxon>Magnoliopsida</taxon>
        <taxon>Liliopsida</taxon>
        <taxon>Poales</taxon>
        <taxon>Cyperaceae</taxon>
        <taxon>Cyperoideae</taxon>
        <taxon>Rhynchosporeae</taxon>
        <taxon>Rhynchospora</taxon>
    </lineage>
</organism>
<comment type="caution">
    <text evidence="1">The sequence shown here is derived from an EMBL/GenBank/DDBJ whole genome shotgun (WGS) entry which is preliminary data.</text>
</comment>
<sequence>MSNWVEWLWEEDQPAMPKLKRLSIVACPKLSSLPKVLLFHATSLEILQIIAAKQIKSVENLKSVKELRVLENPNLDRISNLPNLSFIRIRDCPNLKILENLKFFHRMELSDIQMETLPEYLITTMLEKLTIWCKDELLVKITSQGIGDTEWKKFEHIPLVKIYSNDQSLYAKYRKSSFSFNTNVDQQNQRN</sequence>
<dbReference type="AlphaFoldDB" id="A0AAD5WDL9"/>
<dbReference type="Proteomes" id="UP001210211">
    <property type="component" value="Unassembled WGS sequence"/>
</dbReference>
<gene>
    <name evidence="1" type="ORF">LUZ61_014172</name>
</gene>
<dbReference type="InterPro" id="IPR032675">
    <property type="entry name" value="LRR_dom_sf"/>
</dbReference>
<dbReference type="PANTHER" id="PTHR36766:SF30">
    <property type="entry name" value="TIR-NBS TYPE DISEASE RESISTANCE PROTEIN-RELATED"/>
    <property type="match status" value="1"/>
</dbReference>
<evidence type="ECO:0000313" key="2">
    <source>
        <dbReference type="Proteomes" id="UP001210211"/>
    </source>
</evidence>
<proteinExistence type="predicted"/>
<dbReference type="SUPFAM" id="SSF52058">
    <property type="entry name" value="L domain-like"/>
    <property type="match status" value="1"/>
</dbReference>
<name>A0AAD5WDL9_9POAL</name>
<dbReference type="Gene3D" id="3.80.10.10">
    <property type="entry name" value="Ribonuclease Inhibitor"/>
    <property type="match status" value="1"/>
</dbReference>
<keyword evidence="2" id="KW-1185">Reference proteome</keyword>
<dbReference type="PANTHER" id="PTHR36766">
    <property type="entry name" value="PLANT BROAD-SPECTRUM MILDEW RESISTANCE PROTEIN RPW8"/>
    <property type="match status" value="1"/>
</dbReference>